<gene>
    <name evidence="1" type="ORF">JG688_00013456</name>
</gene>
<comment type="caution">
    <text evidence="1">The sequence shown here is derived from an EMBL/GenBank/DDBJ whole genome shotgun (WGS) entry which is preliminary data.</text>
</comment>
<evidence type="ECO:0000313" key="2">
    <source>
        <dbReference type="Proteomes" id="UP000709295"/>
    </source>
</evidence>
<accession>A0A8J5IHL6</accession>
<protein>
    <submittedName>
        <fullName evidence="1">Uncharacterized protein</fullName>
    </submittedName>
</protein>
<reference evidence="1" key="1">
    <citation type="submission" date="2021-01" db="EMBL/GenBank/DDBJ databases">
        <title>Phytophthora aleatoria, a newly-described species from Pinus radiata is distinct from Phytophthora cactorum isolates based on comparative genomics.</title>
        <authorList>
            <person name="Mcdougal R."/>
            <person name="Panda P."/>
            <person name="Williams N."/>
            <person name="Studholme D.J."/>
        </authorList>
    </citation>
    <scope>NUCLEOTIDE SEQUENCE</scope>
    <source>
        <strain evidence="1">NZFS 4037</strain>
    </source>
</reference>
<proteinExistence type="predicted"/>
<keyword evidence="2" id="KW-1185">Reference proteome</keyword>
<sequence>MTTQVLKLSSTLTWSPIRTSRPSTRVNMEIQVVFPSQQRMCVPFWKVPQKSFNWIVPTRQIDKITSFCPCLRWTSLEMTSQFNTLCWQQMATGIWRSAWTILSAPTNTGGLLGSW</sequence>
<evidence type="ECO:0000313" key="1">
    <source>
        <dbReference type="EMBL" id="KAG6952042.1"/>
    </source>
</evidence>
<dbReference type="Proteomes" id="UP000709295">
    <property type="component" value="Unassembled WGS sequence"/>
</dbReference>
<name>A0A8J5IHL6_9STRA</name>
<organism evidence="1 2">
    <name type="scientific">Phytophthora aleatoria</name>
    <dbReference type="NCBI Taxonomy" id="2496075"/>
    <lineage>
        <taxon>Eukaryota</taxon>
        <taxon>Sar</taxon>
        <taxon>Stramenopiles</taxon>
        <taxon>Oomycota</taxon>
        <taxon>Peronosporomycetes</taxon>
        <taxon>Peronosporales</taxon>
        <taxon>Peronosporaceae</taxon>
        <taxon>Phytophthora</taxon>
    </lineage>
</organism>
<dbReference type="EMBL" id="JAENGY010001143">
    <property type="protein sequence ID" value="KAG6952042.1"/>
    <property type="molecule type" value="Genomic_DNA"/>
</dbReference>
<dbReference type="AlphaFoldDB" id="A0A8J5IHL6"/>